<dbReference type="InterPro" id="IPR013103">
    <property type="entry name" value="RVT_2"/>
</dbReference>
<dbReference type="InterPro" id="IPR036397">
    <property type="entry name" value="RNaseH_sf"/>
</dbReference>
<evidence type="ECO:0000259" key="3">
    <source>
        <dbReference type="Pfam" id="PF07727"/>
    </source>
</evidence>
<accession>A0AAW2K953</accession>
<dbReference type="EMBL" id="JACGWJ010000029">
    <property type="protein sequence ID" value="KAL0303376.1"/>
    <property type="molecule type" value="Genomic_DNA"/>
</dbReference>
<dbReference type="GO" id="GO:0016787">
    <property type="term" value="F:hydrolase activity"/>
    <property type="evidence" value="ECO:0007669"/>
    <property type="project" value="UniProtKB-KW"/>
</dbReference>
<evidence type="ECO:0000313" key="4">
    <source>
        <dbReference type="EMBL" id="KAL0303376.1"/>
    </source>
</evidence>
<dbReference type="Gene3D" id="3.30.420.10">
    <property type="entry name" value="Ribonuclease H-like superfamily/Ribonuclease H"/>
    <property type="match status" value="1"/>
</dbReference>
<organism evidence="4">
    <name type="scientific">Sesamum radiatum</name>
    <name type="common">Black benniseed</name>
    <dbReference type="NCBI Taxonomy" id="300843"/>
    <lineage>
        <taxon>Eukaryota</taxon>
        <taxon>Viridiplantae</taxon>
        <taxon>Streptophyta</taxon>
        <taxon>Embryophyta</taxon>
        <taxon>Tracheophyta</taxon>
        <taxon>Spermatophyta</taxon>
        <taxon>Magnoliopsida</taxon>
        <taxon>eudicotyledons</taxon>
        <taxon>Gunneridae</taxon>
        <taxon>Pentapetalae</taxon>
        <taxon>asterids</taxon>
        <taxon>lamiids</taxon>
        <taxon>Lamiales</taxon>
        <taxon>Pedaliaceae</taxon>
        <taxon>Sesamum</taxon>
    </lineage>
</organism>
<dbReference type="Pfam" id="PF07727">
    <property type="entry name" value="RVT_2"/>
    <property type="match status" value="1"/>
</dbReference>
<reference evidence="4" key="1">
    <citation type="submission" date="2020-06" db="EMBL/GenBank/DDBJ databases">
        <authorList>
            <person name="Li T."/>
            <person name="Hu X."/>
            <person name="Zhang T."/>
            <person name="Song X."/>
            <person name="Zhang H."/>
            <person name="Dai N."/>
            <person name="Sheng W."/>
            <person name="Hou X."/>
            <person name="Wei L."/>
        </authorList>
    </citation>
    <scope>NUCLEOTIDE SEQUENCE</scope>
    <source>
        <strain evidence="4">G02</strain>
        <tissue evidence="4">Leaf</tissue>
    </source>
</reference>
<evidence type="ECO:0000256" key="2">
    <source>
        <dbReference type="ARBA" id="ARBA00022801"/>
    </source>
</evidence>
<dbReference type="PANTHER" id="PTHR42648">
    <property type="entry name" value="TRANSPOSASE, PUTATIVE-RELATED"/>
    <property type="match status" value="1"/>
</dbReference>
<dbReference type="SUPFAM" id="SSF53098">
    <property type="entry name" value="Ribonuclease H-like"/>
    <property type="match status" value="1"/>
</dbReference>
<comment type="caution">
    <text evidence="4">The sequence shown here is derived from an EMBL/GenBank/DDBJ whole genome shotgun (WGS) entry which is preliminary data.</text>
</comment>
<dbReference type="InterPro" id="IPR012337">
    <property type="entry name" value="RNaseH-like_sf"/>
</dbReference>
<feature type="domain" description="Reverse transcriptase Ty1/copia-type" evidence="3">
    <location>
        <begin position="176"/>
        <end position="302"/>
    </location>
</feature>
<dbReference type="AlphaFoldDB" id="A0AAW2K953"/>
<name>A0AAW2K953_SESRA</name>
<dbReference type="GO" id="GO:0003676">
    <property type="term" value="F:nucleic acid binding"/>
    <property type="evidence" value="ECO:0007669"/>
    <property type="project" value="InterPro"/>
</dbReference>
<gene>
    <name evidence="4" type="ORF">Sradi_6205700</name>
</gene>
<dbReference type="InterPro" id="IPR039537">
    <property type="entry name" value="Retrotran_Ty1/copia-like"/>
</dbReference>
<keyword evidence="1" id="KW-0479">Metal-binding</keyword>
<evidence type="ECO:0000256" key="1">
    <source>
        <dbReference type="ARBA" id="ARBA00022723"/>
    </source>
</evidence>
<dbReference type="GO" id="GO:0046872">
    <property type="term" value="F:metal ion binding"/>
    <property type="evidence" value="ECO:0007669"/>
    <property type="project" value="UniProtKB-KW"/>
</dbReference>
<proteinExistence type="predicted"/>
<keyword evidence="2" id="KW-0378">Hydrolase</keyword>
<dbReference type="PANTHER" id="PTHR42648:SF27">
    <property type="entry name" value="RNA-DIRECTED DNA POLYMERASE"/>
    <property type="match status" value="1"/>
</dbReference>
<reference evidence="4" key="2">
    <citation type="journal article" date="2024" name="Plant">
        <title>Genomic evolution and insights into agronomic trait innovations of Sesamum species.</title>
        <authorList>
            <person name="Miao H."/>
            <person name="Wang L."/>
            <person name="Qu L."/>
            <person name="Liu H."/>
            <person name="Sun Y."/>
            <person name="Le M."/>
            <person name="Wang Q."/>
            <person name="Wei S."/>
            <person name="Zheng Y."/>
            <person name="Lin W."/>
            <person name="Duan Y."/>
            <person name="Cao H."/>
            <person name="Xiong S."/>
            <person name="Wang X."/>
            <person name="Wei L."/>
            <person name="Li C."/>
            <person name="Ma Q."/>
            <person name="Ju M."/>
            <person name="Zhao R."/>
            <person name="Li G."/>
            <person name="Mu C."/>
            <person name="Tian Q."/>
            <person name="Mei H."/>
            <person name="Zhang T."/>
            <person name="Gao T."/>
            <person name="Zhang H."/>
        </authorList>
    </citation>
    <scope>NUCLEOTIDE SEQUENCE</scope>
    <source>
        <strain evidence="4">G02</strain>
    </source>
</reference>
<protein>
    <recommendedName>
        <fullName evidence="3">Reverse transcriptase Ty1/copia-type domain-containing protein</fullName>
    </recommendedName>
</protein>
<sequence>MGPQLNDVSERRNRILLDMVRSTISFTELPLSFWGYPLEIAAKLLNMAPSKIIAKTPYEIWHSKPVSYKYPKIWRSPAYIKRLVGDKLIRDLVYVDSSDIQRKMRDIIFMIPRNKSENTPILRRSIRVSRLPERYDLLLTSQLDNNPKTYEEEMSNIDSGKWFDAMRFEMDSMSSNKLWTLVNPPKSFKPIGCKWIYKQKLGAEGEVTTFNIRLRAKGYTKRPSVEFEETYSSVVMAKSIRIFLAISAYYDYEKWQMDVKTTFLNIFTEEEIYMDPPVGFISTREEQKVCCLHRSIYGLKQAS</sequence>